<protein>
    <submittedName>
        <fullName evidence="1">Uncharacterized protein</fullName>
    </submittedName>
</protein>
<dbReference type="SUPFAM" id="SSF51445">
    <property type="entry name" value="(Trans)glycosidases"/>
    <property type="match status" value="1"/>
</dbReference>
<sequence length="167" mass="19488">DTTKTIHNSEPDYTRPLLKVPRRLSDRMYNRMRVLYSESVARATMLELERILTVFWAHKPPKLIEKDKNFDQQERFSQKDIILITYGDLMRDKDSSPLATLAGFCDTYLKGTINTLHILPFFPSSSDKGFSIIDFETVDPHLGSWLDIEDLENRYQLMFDSVINHVS</sequence>
<dbReference type="PANTHER" id="PTHR38784">
    <property type="entry name" value="SUCROSE PHOSPHORYLASE"/>
    <property type="match status" value="1"/>
</dbReference>
<proteinExistence type="predicted"/>
<organism evidence="1">
    <name type="scientific">marine sediment metagenome</name>
    <dbReference type="NCBI Taxonomy" id="412755"/>
    <lineage>
        <taxon>unclassified sequences</taxon>
        <taxon>metagenomes</taxon>
        <taxon>ecological metagenomes</taxon>
    </lineage>
</organism>
<dbReference type="InterPro" id="IPR017853">
    <property type="entry name" value="GH"/>
</dbReference>
<gene>
    <name evidence="1" type="ORF">S03H2_67721</name>
</gene>
<feature type="non-terminal residue" evidence="1">
    <location>
        <position position="1"/>
    </location>
</feature>
<dbReference type="PANTHER" id="PTHR38784:SF1">
    <property type="entry name" value="SUCROSE PHOSPHORYLASE"/>
    <property type="match status" value="1"/>
</dbReference>
<comment type="caution">
    <text evidence="1">The sequence shown here is derived from an EMBL/GenBank/DDBJ whole genome shotgun (WGS) entry which is preliminary data.</text>
</comment>
<reference evidence="1" key="1">
    <citation type="journal article" date="2014" name="Front. Microbiol.">
        <title>High frequency of phylogenetically diverse reductive dehalogenase-homologous genes in deep subseafloor sedimentary metagenomes.</title>
        <authorList>
            <person name="Kawai M."/>
            <person name="Futagami T."/>
            <person name="Toyoda A."/>
            <person name="Takaki Y."/>
            <person name="Nishi S."/>
            <person name="Hori S."/>
            <person name="Arai W."/>
            <person name="Tsubouchi T."/>
            <person name="Morono Y."/>
            <person name="Uchiyama I."/>
            <person name="Ito T."/>
            <person name="Fujiyama A."/>
            <person name="Inagaki F."/>
            <person name="Takami H."/>
        </authorList>
    </citation>
    <scope>NUCLEOTIDE SEQUENCE</scope>
    <source>
        <strain evidence="1">Expedition CK06-06</strain>
    </source>
</reference>
<name>X1JGY4_9ZZZZ</name>
<accession>X1JGY4</accession>
<dbReference type="AlphaFoldDB" id="X1JGY4"/>
<dbReference type="EMBL" id="BARU01044397">
    <property type="protein sequence ID" value="GAH77584.1"/>
    <property type="molecule type" value="Genomic_DNA"/>
</dbReference>
<evidence type="ECO:0000313" key="1">
    <source>
        <dbReference type="EMBL" id="GAH77584.1"/>
    </source>
</evidence>
<dbReference type="Gene3D" id="3.20.20.80">
    <property type="entry name" value="Glycosidases"/>
    <property type="match status" value="1"/>
</dbReference>
<dbReference type="GO" id="GO:0005975">
    <property type="term" value="P:carbohydrate metabolic process"/>
    <property type="evidence" value="ECO:0007669"/>
    <property type="project" value="InterPro"/>
</dbReference>